<reference evidence="3" key="1">
    <citation type="submission" date="2021-02" db="EMBL/GenBank/DDBJ databases">
        <title>Genome-Resolved Metagenomics of a Microbial Community Performing Photosynthetic Biological Nutrient Removal.</title>
        <authorList>
            <person name="Mcdaniel E.A."/>
        </authorList>
    </citation>
    <scope>NUCLEOTIDE SEQUENCE</scope>
    <source>
        <strain evidence="3">UWPOB_OBS1</strain>
    </source>
</reference>
<dbReference type="AlphaFoldDB" id="A0A8J7P6S3"/>
<keyword evidence="2" id="KW-0812">Transmembrane</keyword>
<dbReference type="Proteomes" id="UP000664277">
    <property type="component" value="Unassembled WGS sequence"/>
</dbReference>
<evidence type="ECO:0000256" key="1">
    <source>
        <dbReference type="SAM" id="MobiDB-lite"/>
    </source>
</evidence>
<evidence type="ECO:0000313" key="4">
    <source>
        <dbReference type="Proteomes" id="UP000664277"/>
    </source>
</evidence>
<proteinExistence type="predicted"/>
<protein>
    <submittedName>
        <fullName evidence="3">Uncharacterized protein</fullName>
    </submittedName>
</protein>
<evidence type="ECO:0000256" key="2">
    <source>
        <dbReference type="SAM" id="Phobius"/>
    </source>
</evidence>
<feature type="compositionally biased region" description="Low complexity" evidence="1">
    <location>
        <begin position="72"/>
        <end position="116"/>
    </location>
</feature>
<sequence length="248" mass="26865">MLAEIVRAILEKILRDKLIMGLIIMMIVAVFVTGGQKDPNGARLFSKKYGAGQEADLPEEGGEQPRNANNIANHQAGGQNQMAGQNQRNGQSQQNGQSLQNAQPNSQPSPQPSAADAQVATEFIRWWLSKGMDYQQATADASHKEALSWIKPPATDAFVTLFWPAELAANIRSGRQVGNFQIATVSPLAINPDGSVPLRVTGVLVLQDTGYAPRSQPLELNFLVKKEAEGLRIINFYQQAGMVSTSGQ</sequence>
<dbReference type="EMBL" id="JAFLCK010000001">
    <property type="protein sequence ID" value="MBN8658954.1"/>
    <property type="molecule type" value="Genomic_DNA"/>
</dbReference>
<keyword evidence="2" id="KW-1133">Transmembrane helix</keyword>
<comment type="caution">
    <text evidence="3">The sequence shown here is derived from an EMBL/GenBank/DDBJ whole genome shotgun (WGS) entry which is preliminary data.</text>
</comment>
<evidence type="ECO:0000313" key="3">
    <source>
        <dbReference type="EMBL" id="MBN8658954.1"/>
    </source>
</evidence>
<feature type="transmembrane region" description="Helical" evidence="2">
    <location>
        <begin position="18"/>
        <end position="35"/>
    </location>
</feature>
<organism evidence="3 4">
    <name type="scientific">Candidatus Obscuribacter phosphatis</name>
    <dbReference type="NCBI Taxonomy" id="1906157"/>
    <lineage>
        <taxon>Bacteria</taxon>
        <taxon>Bacillati</taxon>
        <taxon>Candidatus Melainabacteria</taxon>
        <taxon>Candidatus Obscuribacterales</taxon>
        <taxon>Candidatus Obscuribacteraceae</taxon>
        <taxon>Candidatus Obscuribacter</taxon>
    </lineage>
</organism>
<feature type="region of interest" description="Disordered" evidence="1">
    <location>
        <begin position="54"/>
        <end position="116"/>
    </location>
</feature>
<keyword evidence="2" id="KW-0472">Membrane</keyword>
<accession>A0A8J7P6S3</accession>
<gene>
    <name evidence="3" type="ORF">J0M35_01220</name>
</gene>
<name>A0A8J7P6S3_9BACT</name>